<keyword evidence="6" id="KW-1185">Reference proteome</keyword>
<sequence length="253" mass="27582">MATKYLRFEAEGREKYGLLEGDKVRELAGHYVRTAVLTGVEYLLSEVKVLAPTVPSKVVCIGLNYKAHAVERGKQLPEEPMMFLKPPSAIIGSGDEIVLPDIAKNVEYEGELAVVIGKRASNISVAEAKQHIFGVTVLNDVSERYYQVKDGQWGRAKGFDTFCPLGPFVVAGLDYQNLKIETKINGAVKQSSSTSDMIFTVDELVSFVSKVMTLEPGDILTTGTPEGVGQLQKGDLCEITIEGIGTLQNRVRA</sequence>
<keyword evidence="5" id="KW-0378">Hydrolase</keyword>
<dbReference type="EMBL" id="JBHUIO010000002">
    <property type="protein sequence ID" value="MFD2168704.1"/>
    <property type="molecule type" value="Genomic_DNA"/>
</dbReference>
<keyword evidence="2" id="KW-0479">Metal-binding</keyword>
<evidence type="ECO:0000256" key="1">
    <source>
        <dbReference type="ARBA" id="ARBA00010211"/>
    </source>
</evidence>
<dbReference type="Pfam" id="PF01557">
    <property type="entry name" value="FAA_hydrolase"/>
    <property type="match status" value="1"/>
</dbReference>
<gene>
    <name evidence="5" type="ORF">ACFSOY_01565</name>
</gene>
<evidence type="ECO:0000313" key="5">
    <source>
        <dbReference type="EMBL" id="MFD2168704.1"/>
    </source>
</evidence>
<evidence type="ECO:0000313" key="6">
    <source>
        <dbReference type="Proteomes" id="UP001597343"/>
    </source>
</evidence>
<dbReference type="PANTHER" id="PTHR42796:SF4">
    <property type="entry name" value="FUMARYLACETOACETATE HYDROLASE DOMAIN-CONTAINING PROTEIN 2A"/>
    <property type="match status" value="1"/>
</dbReference>
<dbReference type="InterPro" id="IPR036663">
    <property type="entry name" value="Fumarylacetoacetase_C_sf"/>
</dbReference>
<proteinExistence type="inferred from homology"/>
<dbReference type="Proteomes" id="UP001597343">
    <property type="component" value="Unassembled WGS sequence"/>
</dbReference>
<reference evidence="6" key="1">
    <citation type="journal article" date="2019" name="Int. J. Syst. Evol. Microbiol.">
        <title>The Global Catalogue of Microorganisms (GCM) 10K type strain sequencing project: providing services to taxonomists for standard genome sequencing and annotation.</title>
        <authorList>
            <consortium name="The Broad Institute Genomics Platform"/>
            <consortium name="The Broad Institute Genome Sequencing Center for Infectious Disease"/>
            <person name="Wu L."/>
            <person name="Ma J."/>
        </authorList>
    </citation>
    <scope>NUCLEOTIDE SEQUENCE [LARGE SCALE GENOMIC DNA]</scope>
    <source>
        <strain evidence="6">CGMCC 1.13574</strain>
    </source>
</reference>
<dbReference type="EC" id="3.7.-.-" evidence="5"/>
<dbReference type="PANTHER" id="PTHR42796">
    <property type="entry name" value="FUMARYLACETOACETATE HYDROLASE DOMAIN-CONTAINING PROTEIN 2A-RELATED"/>
    <property type="match status" value="1"/>
</dbReference>
<evidence type="ECO:0000259" key="3">
    <source>
        <dbReference type="Pfam" id="PF01557"/>
    </source>
</evidence>
<comment type="caution">
    <text evidence="5">The sequence shown here is derived from an EMBL/GenBank/DDBJ whole genome shotgun (WGS) entry which is preliminary data.</text>
</comment>
<dbReference type="Pfam" id="PF10370">
    <property type="entry name" value="Rv2993c-like_N"/>
    <property type="match status" value="1"/>
</dbReference>
<accession>A0ABW4ZTM6</accession>
<dbReference type="InterPro" id="IPR018833">
    <property type="entry name" value="Rv2993c-like_N"/>
</dbReference>
<dbReference type="RefSeq" id="WP_386043659.1">
    <property type="nucleotide sequence ID" value="NZ_JBHUIO010000002.1"/>
</dbReference>
<protein>
    <submittedName>
        <fullName evidence="5">Fumarylacetoacetate hydrolase family protein</fullName>
        <ecNumber evidence="5">3.7.-.-</ecNumber>
    </submittedName>
</protein>
<comment type="similarity">
    <text evidence="1">Belongs to the FAH family.</text>
</comment>
<evidence type="ECO:0000259" key="4">
    <source>
        <dbReference type="Pfam" id="PF10370"/>
    </source>
</evidence>
<dbReference type="InterPro" id="IPR051121">
    <property type="entry name" value="FAH"/>
</dbReference>
<feature type="domain" description="Rv2993c-like N-terminal" evidence="4">
    <location>
        <begin position="4"/>
        <end position="52"/>
    </location>
</feature>
<name>A0ABW4ZTM6_9BACL</name>
<evidence type="ECO:0000256" key="2">
    <source>
        <dbReference type="ARBA" id="ARBA00022723"/>
    </source>
</evidence>
<dbReference type="Gene3D" id="3.90.850.10">
    <property type="entry name" value="Fumarylacetoacetase-like, C-terminal domain"/>
    <property type="match status" value="1"/>
</dbReference>
<dbReference type="GO" id="GO:0016787">
    <property type="term" value="F:hydrolase activity"/>
    <property type="evidence" value="ECO:0007669"/>
    <property type="project" value="UniProtKB-KW"/>
</dbReference>
<organism evidence="5 6">
    <name type="scientific">Tumebacillus lipolyticus</name>
    <dbReference type="NCBI Taxonomy" id="1280370"/>
    <lineage>
        <taxon>Bacteria</taxon>
        <taxon>Bacillati</taxon>
        <taxon>Bacillota</taxon>
        <taxon>Bacilli</taxon>
        <taxon>Bacillales</taxon>
        <taxon>Alicyclobacillaceae</taxon>
        <taxon>Tumebacillus</taxon>
    </lineage>
</organism>
<dbReference type="SUPFAM" id="SSF56529">
    <property type="entry name" value="FAH"/>
    <property type="match status" value="1"/>
</dbReference>
<feature type="domain" description="Fumarylacetoacetase-like C-terminal" evidence="3">
    <location>
        <begin position="57"/>
        <end position="252"/>
    </location>
</feature>
<dbReference type="InterPro" id="IPR011234">
    <property type="entry name" value="Fumarylacetoacetase-like_C"/>
</dbReference>